<evidence type="ECO:0000256" key="7">
    <source>
        <dbReference type="SAM" id="SignalP"/>
    </source>
</evidence>
<dbReference type="PANTHER" id="PTHR45938:SF11">
    <property type="entry name" value="WAP, KAZAL, IMMUNOGLOBULIN, KUNITZ AND NTR DOMAIN-CONTAINING PROTEIN 2-LIKE"/>
    <property type="match status" value="1"/>
</dbReference>
<evidence type="ECO:0000313" key="9">
    <source>
        <dbReference type="EMBL" id="TDG42810.1"/>
    </source>
</evidence>
<keyword evidence="5" id="KW-0722">Serine protease inhibitor</keyword>
<dbReference type="InterPro" id="IPR020901">
    <property type="entry name" value="Prtase_inh_Kunz-CS"/>
</dbReference>
<dbReference type="Gene3D" id="4.10.410.10">
    <property type="entry name" value="Pancreatic trypsin inhibitor Kunitz domain"/>
    <property type="match status" value="1"/>
</dbReference>
<sequence>MKFLVSFVVLVVSISSCFALKDEVCGLQHSVQGICHAYMPRWSYNIATNECVYFIYGGCRGNANRFDTKELCEEKCLE</sequence>
<dbReference type="FunFam" id="4.10.410.10:FF:000020">
    <property type="entry name" value="Collagen, type VI, alpha 3"/>
    <property type="match status" value="1"/>
</dbReference>
<dbReference type="GO" id="GO:0050431">
    <property type="term" value="F:transforming growth factor beta binding"/>
    <property type="evidence" value="ECO:0007669"/>
    <property type="project" value="TreeGrafter"/>
</dbReference>
<dbReference type="GO" id="GO:0048019">
    <property type="term" value="F:receptor antagonist activity"/>
    <property type="evidence" value="ECO:0007669"/>
    <property type="project" value="TreeGrafter"/>
</dbReference>
<dbReference type="AlphaFoldDB" id="A0A484B401"/>
<gene>
    <name evidence="9" type="ORF">AWZ03_010785</name>
</gene>
<dbReference type="PRINTS" id="PR00759">
    <property type="entry name" value="BASICPTASE"/>
</dbReference>
<evidence type="ECO:0000256" key="2">
    <source>
        <dbReference type="ARBA" id="ARBA00022525"/>
    </source>
</evidence>
<keyword evidence="2" id="KW-0964">Secreted</keyword>
<keyword evidence="10" id="KW-1185">Reference proteome</keyword>
<keyword evidence="6" id="KW-1015">Disulfide bond</keyword>
<evidence type="ECO:0000256" key="3">
    <source>
        <dbReference type="ARBA" id="ARBA00022690"/>
    </source>
</evidence>
<protein>
    <recommendedName>
        <fullName evidence="8">BPTI/Kunitz inhibitor domain-containing protein</fullName>
    </recommendedName>
</protein>
<dbReference type="OMA" id="ELCEEKC"/>
<feature type="chain" id="PRO_5019719863" description="BPTI/Kunitz inhibitor domain-containing protein" evidence="7">
    <location>
        <begin position="20"/>
        <end position="78"/>
    </location>
</feature>
<feature type="signal peptide" evidence="7">
    <location>
        <begin position="1"/>
        <end position="19"/>
    </location>
</feature>
<dbReference type="GO" id="GO:0005615">
    <property type="term" value="C:extracellular space"/>
    <property type="evidence" value="ECO:0007669"/>
    <property type="project" value="TreeGrafter"/>
</dbReference>
<evidence type="ECO:0000259" key="8">
    <source>
        <dbReference type="PROSITE" id="PS50279"/>
    </source>
</evidence>
<dbReference type="KEGG" id="dnv:108658641"/>
<organism evidence="9 10">
    <name type="scientific">Drosophila navojoa</name>
    <name type="common">Fruit fly</name>
    <dbReference type="NCBI Taxonomy" id="7232"/>
    <lineage>
        <taxon>Eukaryota</taxon>
        <taxon>Metazoa</taxon>
        <taxon>Ecdysozoa</taxon>
        <taxon>Arthropoda</taxon>
        <taxon>Hexapoda</taxon>
        <taxon>Insecta</taxon>
        <taxon>Pterygota</taxon>
        <taxon>Neoptera</taxon>
        <taxon>Endopterygota</taxon>
        <taxon>Diptera</taxon>
        <taxon>Brachycera</taxon>
        <taxon>Muscomorpha</taxon>
        <taxon>Ephydroidea</taxon>
        <taxon>Drosophilidae</taxon>
        <taxon>Drosophila</taxon>
    </lineage>
</organism>
<proteinExistence type="predicted"/>
<dbReference type="STRING" id="7232.A0A484B401"/>
<evidence type="ECO:0000256" key="5">
    <source>
        <dbReference type="ARBA" id="ARBA00022900"/>
    </source>
</evidence>
<name>A0A484B401_DRONA</name>
<dbReference type="GO" id="GO:0004867">
    <property type="term" value="F:serine-type endopeptidase inhibitor activity"/>
    <property type="evidence" value="ECO:0007669"/>
    <property type="project" value="UniProtKB-KW"/>
</dbReference>
<dbReference type="InterPro" id="IPR002223">
    <property type="entry name" value="Kunitz_BPTI"/>
</dbReference>
<dbReference type="SMART" id="SM00131">
    <property type="entry name" value="KU"/>
    <property type="match status" value="1"/>
</dbReference>
<keyword evidence="4 7" id="KW-0732">Signal</keyword>
<dbReference type="PROSITE" id="PS00280">
    <property type="entry name" value="BPTI_KUNITZ_1"/>
    <property type="match status" value="1"/>
</dbReference>
<dbReference type="SUPFAM" id="SSF57362">
    <property type="entry name" value="BPTI-like"/>
    <property type="match status" value="1"/>
</dbReference>
<evidence type="ECO:0000256" key="4">
    <source>
        <dbReference type="ARBA" id="ARBA00022729"/>
    </source>
</evidence>
<feature type="domain" description="BPTI/Kunitz inhibitor" evidence="8">
    <location>
        <begin position="25"/>
        <end position="76"/>
    </location>
</feature>
<keyword evidence="3" id="KW-0646">Protease inhibitor</keyword>
<dbReference type="OrthoDB" id="4473401at2759"/>
<evidence type="ECO:0000256" key="1">
    <source>
        <dbReference type="ARBA" id="ARBA00004613"/>
    </source>
</evidence>
<dbReference type="Pfam" id="PF00014">
    <property type="entry name" value="Kunitz_BPTI"/>
    <property type="match status" value="1"/>
</dbReference>
<dbReference type="InterPro" id="IPR036880">
    <property type="entry name" value="Kunitz_BPTI_sf"/>
</dbReference>
<dbReference type="PROSITE" id="PS50279">
    <property type="entry name" value="BPTI_KUNITZ_2"/>
    <property type="match status" value="1"/>
</dbReference>
<comment type="subcellular location">
    <subcellularLocation>
        <location evidence="1">Secreted</location>
    </subcellularLocation>
</comment>
<dbReference type="Proteomes" id="UP000295192">
    <property type="component" value="Unassembled WGS sequence"/>
</dbReference>
<dbReference type="EMBL" id="LSRL02000197">
    <property type="protein sequence ID" value="TDG42810.1"/>
    <property type="molecule type" value="Genomic_DNA"/>
</dbReference>
<dbReference type="PROSITE" id="PS51257">
    <property type="entry name" value="PROKAR_LIPOPROTEIN"/>
    <property type="match status" value="1"/>
</dbReference>
<evidence type="ECO:0000256" key="6">
    <source>
        <dbReference type="ARBA" id="ARBA00023157"/>
    </source>
</evidence>
<dbReference type="PANTHER" id="PTHR45938">
    <property type="entry name" value="ACP24A4-RELATED"/>
    <property type="match status" value="1"/>
</dbReference>
<evidence type="ECO:0000313" key="10">
    <source>
        <dbReference type="Proteomes" id="UP000295192"/>
    </source>
</evidence>
<accession>A0A484B401</accession>
<comment type="caution">
    <text evidence="9">The sequence shown here is derived from an EMBL/GenBank/DDBJ whole genome shotgun (WGS) entry which is preliminary data.</text>
</comment>
<reference evidence="9 10" key="1">
    <citation type="journal article" date="2019" name="J. Hered.">
        <title>An Improved Genome Assembly for Drosophila navojoa, the Basal Species in the mojavensis Cluster.</title>
        <authorList>
            <person name="Vanderlinde T."/>
            <person name="Dupim E.G."/>
            <person name="Nazario-Yepiz N.O."/>
            <person name="Carvalho A.B."/>
        </authorList>
    </citation>
    <scope>NUCLEOTIDE SEQUENCE [LARGE SCALE GENOMIC DNA]</scope>
    <source>
        <strain evidence="9">Navoj_Jal97</strain>
        <tissue evidence="9">Whole organism</tissue>
    </source>
</reference>